<evidence type="ECO:0000313" key="2">
    <source>
        <dbReference type="Proteomes" id="UP000076078"/>
    </source>
</evidence>
<dbReference type="InParanoid" id="A0A151ZBL2"/>
<dbReference type="AlphaFoldDB" id="A0A151ZBL2"/>
<dbReference type="Proteomes" id="UP000076078">
    <property type="component" value="Unassembled WGS sequence"/>
</dbReference>
<proteinExistence type="predicted"/>
<keyword evidence="2" id="KW-1185">Reference proteome</keyword>
<organism evidence="1 2">
    <name type="scientific">Tieghemostelium lacteum</name>
    <name type="common">Slime mold</name>
    <name type="synonym">Dictyostelium lacteum</name>
    <dbReference type="NCBI Taxonomy" id="361077"/>
    <lineage>
        <taxon>Eukaryota</taxon>
        <taxon>Amoebozoa</taxon>
        <taxon>Evosea</taxon>
        <taxon>Eumycetozoa</taxon>
        <taxon>Dictyostelia</taxon>
        <taxon>Dictyosteliales</taxon>
        <taxon>Raperosteliaceae</taxon>
        <taxon>Tieghemostelium</taxon>
    </lineage>
</organism>
<sequence length="255" mass="28963">MKNFTPSWLTGGFDVSRNVVESTKFLKSRDYTKKNAGSLTEKDMEAISSHILAIFGEVIDVEEFINGIYNTEITAFNNLRKGMNICLSNRKTKETYDQHPQLDPECILVKLKTGSSMIWWPLSERHARNAFNYMAEYGNVYGMALYKTIKEADLNIIGYTSLCPKKPLPIKTSKIPAVQSDDEIETNSLEAKLEVFEKLVSIEKICLGLTQEVKEMKEVQEIQFARYVPSPLNINSSARSVHSPVKPNRSHPYSK</sequence>
<name>A0A151ZBL2_TIELA</name>
<comment type="caution">
    <text evidence="1">The sequence shown here is derived from an EMBL/GenBank/DDBJ whole genome shotgun (WGS) entry which is preliminary data.</text>
</comment>
<dbReference type="EMBL" id="LODT01000035">
    <property type="protein sequence ID" value="KYQ91328.1"/>
    <property type="molecule type" value="Genomic_DNA"/>
</dbReference>
<gene>
    <name evidence="1" type="ORF">DLAC_08274</name>
</gene>
<reference evidence="1 2" key="1">
    <citation type="submission" date="2015-12" db="EMBL/GenBank/DDBJ databases">
        <title>Dictyostelia acquired genes for synthesis and detection of signals that induce cell-type specialization by lateral gene transfer from prokaryotes.</title>
        <authorList>
            <person name="Gloeckner G."/>
            <person name="Schaap P."/>
        </authorList>
    </citation>
    <scope>NUCLEOTIDE SEQUENCE [LARGE SCALE GENOMIC DNA]</scope>
    <source>
        <strain evidence="1 2">TK</strain>
    </source>
</reference>
<protein>
    <submittedName>
        <fullName evidence="1">Uncharacterized protein</fullName>
    </submittedName>
</protein>
<evidence type="ECO:0000313" key="1">
    <source>
        <dbReference type="EMBL" id="KYQ91328.1"/>
    </source>
</evidence>
<accession>A0A151ZBL2</accession>